<dbReference type="GO" id="GO:0004527">
    <property type="term" value="F:exonuclease activity"/>
    <property type="evidence" value="ECO:0007669"/>
    <property type="project" value="UniProtKB-KW"/>
</dbReference>
<feature type="transmembrane region" description="Helical" evidence="1">
    <location>
        <begin position="54"/>
        <end position="77"/>
    </location>
</feature>
<evidence type="ECO:0000259" key="2">
    <source>
        <dbReference type="Pfam" id="PF03372"/>
    </source>
</evidence>
<evidence type="ECO:0000313" key="3">
    <source>
        <dbReference type="EMBL" id="SDN34580.1"/>
    </source>
</evidence>
<dbReference type="SUPFAM" id="SSF56219">
    <property type="entry name" value="DNase I-like"/>
    <property type="match status" value="1"/>
</dbReference>
<feature type="transmembrane region" description="Helical" evidence="1">
    <location>
        <begin position="84"/>
        <end position="102"/>
    </location>
</feature>
<dbReference type="OrthoDB" id="2340043at2"/>
<dbReference type="STRING" id="211114.SAMN04489726_6165"/>
<dbReference type="RefSeq" id="WP_052407025.1">
    <property type="nucleotide sequence ID" value="NZ_JOEF01000003.1"/>
</dbReference>
<dbReference type="Proteomes" id="UP000183376">
    <property type="component" value="Chromosome I"/>
</dbReference>
<evidence type="ECO:0000256" key="1">
    <source>
        <dbReference type="SAM" id="Phobius"/>
    </source>
</evidence>
<name>A0A1H0AM17_ALLAB</name>
<dbReference type="Gene3D" id="3.60.10.10">
    <property type="entry name" value="Endonuclease/exonuclease/phosphatase"/>
    <property type="match status" value="1"/>
</dbReference>
<protein>
    <submittedName>
        <fullName evidence="3">Uncharacterized conserved protein YafD, endonuclease/exonuclease/phosphatase (EEP) superfamily</fullName>
    </submittedName>
</protein>
<keyword evidence="1" id="KW-0472">Membrane</keyword>
<reference evidence="3 4" key="1">
    <citation type="submission" date="2016-10" db="EMBL/GenBank/DDBJ databases">
        <authorList>
            <person name="de Groot N.N."/>
        </authorList>
    </citation>
    <scope>NUCLEOTIDE SEQUENCE [LARGE SCALE GENOMIC DNA]</scope>
    <source>
        <strain evidence="3 4">DSM 44149</strain>
    </source>
</reference>
<keyword evidence="3" id="KW-0255">Endonuclease</keyword>
<evidence type="ECO:0000313" key="4">
    <source>
        <dbReference type="Proteomes" id="UP000183376"/>
    </source>
</evidence>
<sequence length="341" mass="36424">MRQQTTYPAYPVERPVERTRSTRGGAVVGFLLWLVAAPYFVLCLARLLGLDGSHWVLVAAVSLTPYALPLGAVLTAILLFTRRWIVGLVSLLLTVLLVTVVAPRTAAVARPNSSGPLLRVLSVNISMDHGDAATVVSLVRDRAVDLLSIQELTPGAEQALDAAGLAQVLPYRVFKPRPGAVGGGLASRFPLREKVVTRPTTAEHPAAVIDLPAGPDVEVVSVHPWYPVGPRGTEPWLRDLAGLPSPDGSRVPRILAGDFNASLDHSAFRGLLNQGYLDAAEQVGAGLTPTWPTDRRYVPAFVALDHVLVDNQNFVVESFGTAVVPGTDHHAVIAEVKLVRG</sequence>
<keyword evidence="4" id="KW-1185">Reference proteome</keyword>
<gene>
    <name evidence="3" type="ORF">SAMN04489726_6165</name>
</gene>
<keyword evidence="3" id="KW-0269">Exonuclease</keyword>
<accession>A0A1H0AM17</accession>
<dbReference type="eggNOG" id="COG3021">
    <property type="taxonomic scope" value="Bacteria"/>
</dbReference>
<dbReference type="AlphaFoldDB" id="A0A1H0AM17"/>
<feature type="domain" description="Endonuclease/exonuclease/phosphatase" evidence="2">
    <location>
        <begin position="121"/>
        <end position="329"/>
    </location>
</feature>
<keyword evidence="3" id="KW-0378">Hydrolase</keyword>
<dbReference type="GO" id="GO:0004519">
    <property type="term" value="F:endonuclease activity"/>
    <property type="evidence" value="ECO:0007669"/>
    <property type="project" value="UniProtKB-KW"/>
</dbReference>
<keyword evidence="1" id="KW-0812">Transmembrane</keyword>
<keyword evidence="1" id="KW-1133">Transmembrane helix</keyword>
<feature type="transmembrane region" description="Helical" evidence="1">
    <location>
        <begin position="24"/>
        <end position="48"/>
    </location>
</feature>
<keyword evidence="3" id="KW-0540">Nuclease</keyword>
<dbReference type="Pfam" id="PF03372">
    <property type="entry name" value="Exo_endo_phos"/>
    <property type="match status" value="1"/>
</dbReference>
<organism evidence="3 4">
    <name type="scientific">Allokutzneria albata</name>
    <name type="common">Kibdelosporangium albatum</name>
    <dbReference type="NCBI Taxonomy" id="211114"/>
    <lineage>
        <taxon>Bacteria</taxon>
        <taxon>Bacillati</taxon>
        <taxon>Actinomycetota</taxon>
        <taxon>Actinomycetes</taxon>
        <taxon>Pseudonocardiales</taxon>
        <taxon>Pseudonocardiaceae</taxon>
        <taxon>Allokutzneria</taxon>
    </lineage>
</organism>
<dbReference type="InterPro" id="IPR036691">
    <property type="entry name" value="Endo/exonu/phosph_ase_sf"/>
</dbReference>
<proteinExistence type="predicted"/>
<dbReference type="InterPro" id="IPR005135">
    <property type="entry name" value="Endo/exonuclease/phosphatase"/>
</dbReference>
<dbReference type="EMBL" id="LT629701">
    <property type="protein sequence ID" value="SDN34580.1"/>
    <property type="molecule type" value="Genomic_DNA"/>
</dbReference>